<reference evidence="4 5" key="1">
    <citation type="journal article" date="2015" name="Genome Announc.">
        <title>Genome sequence and annotation of Trichoderma parareesei, the ancestor of the cellulase producer Trichoderma reesei.</title>
        <authorList>
            <person name="Yang D."/>
            <person name="Pomraning K."/>
            <person name="Kopchinskiy A."/>
            <person name="Karimi Aghcheh R."/>
            <person name="Atanasova L."/>
            <person name="Chenthamara K."/>
            <person name="Baker S.E."/>
            <person name="Zhang R."/>
            <person name="Shen Q."/>
            <person name="Freitag M."/>
            <person name="Kubicek C.P."/>
            <person name="Druzhinina I.S."/>
        </authorList>
    </citation>
    <scope>NUCLEOTIDE SEQUENCE [LARGE SCALE GENOMIC DNA]</scope>
    <source>
        <strain evidence="4 5">CBS 125925</strain>
    </source>
</reference>
<keyword evidence="2" id="KW-0472">Membrane</keyword>
<feature type="signal peptide" evidence="3">
    <location>
        <begin position="1"/>
        <end position="31"/>
    </location>
</feature>
<feature type="region of interest" description="Disordered" evidence="1">
    <location>
        <begin position="68"/>
        <end position="132"/>
    </location>
</feature>
<evidence type="ECO:0000256" key="2">
    <source>
        <dbReference type="SAM" id="Phobius"/>
    </source>
</evidence>
<dbReference type="PROSITE" id="PS51257">
    <property type="entry name" value="PROKAR_LIPOPROTEIN"/>
    <property type="match status" value="1"/>
</dbReference>
<dbReference type="Proteomes" id="UP000219286">
    <property type="component" value="Unassembled WGS sequence"/>
</dbReference>
<feature type="chain" id="PRO_5013950928" description="SSCRP protein" evidence="3">
    <location>
        <begin position="32"/>
        <end position="235"/>
    </location>
</feature>
<organism evidence="4 5">
    <name type="scientific">Trichoderma parareesei</name>
    <name type="common">Filamentous fungus</name>
    <dbReference type="NCBI Taxonomy" id="858221"/>
    <lineage>
        <taxon>Eukaryota</taxon>
        <taxon>Fungi</taxon>
        <taxon>Dikarya</taxon>
        <taxon>Ascomycota</taxon>
        <taxon>Pezizomycotina</taxon>
        <taxon>Sordariomycetes</taxon>
        <taxon>Hypocreomycetidae</taxon>
        <taxon>Hypocreales</taxon>
        <taxon>Hypocreaceae</taxon>
        <taxon>Trichoderma</taxon>
    </lineage>
</organism>
<protein>
    <recommendedName>
        <fullName evidence="6">SSCRP protein</fullName>
    </recommendedName>
</protein>
<keyword evidence="2" id="KW-0812">Transmembrane</keyword>
<evidence type="ECO:0008006" key="6">
    <source>
        <dbReference type="Google" id="ProtNLM"/>
    </source>
</evidence>
<evidence type="ECO:0000313" key="4">
    <source>
        <dbReference type="EMBL" id="OSZ99908.1"/>
    </source>
</evidence>
<gene>
    <name evidence="4" type="ORF">A9Z42_0007750</name>
</gene>
<accession>A0A2H2YV84</accession>
<feature type="compositionally biased region" description="Low complexity" evidence="1">
    <location>
        <begin position="88"/>
        <end position="131"/>
    </location>
</feature>
<keyword evidence="2" id="KW-1133">Transmembrane helix</keyword>
<proteinExistence type="predicted"/>
<dbReference type="AlphaFoldDB" id="A0A2H2YV84"/>
<feature type="transmembrane region" description="Helical" evidence="2">
    <location>
        <begin position="216"/>
        <end position="234"/>
    </location>
</feature>
<evidence type="ECO:0000256" key="1">
    <source>
        <dbReference type="SAM" id="MobiDB-lite"/>
    </source>
</evidence>
<evidence type="ECO:0000256" key="3">
    <source>
        <dbReference type="SAM" id="SignalP"/>
    </source>
</evidence>
<comment type="caution">
    <text evidence="4">The sequence shown here is derived from an EMBL/GenBank/DDBJ whole genome shotgun (WGS) entry which is preliminary data.</text>
</comment>
<keyword evidence="5" id="KW-1185">Reference proteome</keyword>
<name>A0A2H2YV84_TRIPA</name>
<keyword evidence="3" id="KW-0732">Signal</keyword>
<dbReference type="EMBL" id="LFMI01000010">
    <property type="protein sequence ID" value="OSZ99908.1"/>
    <property type="molecule type" value="Genomic_DNA"/>
</dbReference>
<evidence type="ECO:0000313" key="5">
    <source>
        <dbReference type="Proteomes" id="UP000219286"/>
    </source>
</evidence>
<sequence>MRHSAGKRRLRLRPWSCALVVFCCLSMLACALPTTSISASSSSLQALSPASSAASTLAFAASTASAAAPVSAPDSLNRRPSPAPAPSPAHGSESATPQATETSTEGAAAATRAAQHQQQQQQQPQQTQQGQHYSLHPPLELQHLAVEGQASPASEPLSVPPYKPIVTPPPDQDAQLAKMGYSMTTFYTCDTVGGQEHCGWHVPVLKADAPTRKTDVRVVLAVVSCLAGILAWGLV</sequence>
<dbReference type="OrthoDB" id="3542181at2759"/>